<keyword evidence="7" id="KW-1185">Reference proteome</keyword>
<dbReference type="GO" id="GO:0007059">
    <property type="term" value="P:chromosome segregation"/>
    <property type="evidence" value="ECO:0007669"/>
    <property type="project" value="UniProtKB-KW"/>
</dbReference>
<comment type="similarity">
    <text evidence="1">Belongs to the ParB family.</text>
</comment>
<dbReference type="EMBL" id="CP066802">
    <property type="protein sequence ID" value="QQM67338.1"/>
    <property type="molecule type" value="Genomic_DNA"/>
</dbReference>
<feature type="region of interest" description="Disordered" evidence="4">
    <location>
        <begin position="1"/>
        <end position="201"/>
    </location>
</feature>
<evidence type="ECO:0000313" key="6">
    <source>
        <dbReference type="EMBL" id="QQM67338.1"/>
    </source>
</evidence>
<keyword evidence="3" id="KW-0238">DNA-binding</keyword>
<dbReference type="InterPro" id="IPR003115">
    <property type="entry name" value="ParB_N"/>
</dbReference>
<dbReference type="NCBIfam" id="TIGR00180">
    <property type="entry name" value="parB_part"/>
    <property type="match status" value="1"/>
</dbReference>
<dbReference type="InterPro" id="IPR004437">
    <property type="entry name" value="ParB/RepB/Spo0J"/>
</dbReference>
<dbReference type="Gene3D" id="3.90.1530.30">
    <property type="match status" value="1"/>
</dbReference>
<feature type="compositionally biased region" description="Basic residues" evidence="4">
    <location>
        <begin position="84"/>
        <end position="93"/>
    </location>
</feature>
<dbReference type="Gene3D" id="1.10.10.2830">
    <property type="match status" value="1"/>
</dbReference>
<evidence type="ECO:0000313" key="7">
    <source>
        <dbReference type="Proteomes" id="UP000595895"/>
    </source>
</evidence>
<dbReference type="SUPFAM" id="SSF110849">
    <property type="entry name" value="ParB/Sulfiredoxin"/>
    <property type="match status" value="1"/>
</dbReference>
<dbReference type="Pfam" id="PF17762">
    <property type="entry name" value="HTH_ParB"/>
    <property type="match status" value="1"/>
</dbReference>
<feature type="compositionally biased region" description="Low complexity" evidence="4">
    <location>
        <begin position="59"/>
        <end position="73"/>
    </location>
</feature>
<evidence type="ECO:0000256" key="1">
    <source>
        <dbReference type="ARBA" id="ARBA00006295"/>
    </source>
</evidence>
<evidence type="ECO:0000256" key="3">
    <source>
        <dbReference type="ARBA" id="ARBA00023125"/>
    </source>
</evidence>
<dbReference type="Proteomes" id="UP000595895">
    <property type="component" value="Chromosome"/>
</dbReference>
<dbReference type="Pfam" id="PF02195">
    <property type="entry name" value="ParB_N"/>
    <property type="match status" value="1"/>
</dbReference>
<dbReference type="CDD" id="cd16393">
    <property type="entry name" value="SPO0J_N"/>
    <property type="match status" value="1"/>
</dbReference>
<protein>
    <submittedName>
        <fullName evidence="6">ParB/RepB/Spo0J family partition protein</fullName>
    </submittedName>
</protein>
<dbReference type="InterPro" id="IPR041468">
    <property type="entry name" value="HTH_ParB/Spo0J"/>
</dbReference>
<dbReference type="RefSeq" id="WP_200275841.1">
    <property type="nucleotide sequence ID" value="NZ_CP066802.1"/>
</dbReference>
<dbReference type="GO" id="GO:0045881">
    <property type="term" value="P:positive regulation of sporulation resulting in formation of a cellular spore"/>
    <property type="evidence" value="ECO:0007669"/>
    <property type="project" value="TreeGrafter"/>
</dbReference>
<gene>
    <name evidence="6" type="ORF">JG540_10165</name>
</gene>
<dbReference type="FunFam" id="1.10.10.2830:FF:000001">
    <property type="entry name" value="Chromosome partitioning protein ParB"/>
    <property type="match status" value="1"/>
</dbReference>
<dbReference type="AlphaFoldDB" id="A0A7T7M9E4"/>
<sequence>MAERRRALGRGLEALMPAAQAEPVGRPTDVFFPEGSRRGQEVKGQAPVAGALRSEGRDSATGSGSAGSRSTSDLAAKLLAPSKRATKHPKRTTTRATKTAVVSRETASKAEVEAAEESLSRREVPDVQGAPEPVHTTPSVPVETMASSTTPEDVPAPAEPDPAAAVPAEEAVTSLASEEAPELEVSRETSVDDEGLVPVPGATFGHIPLESIDANPRQPRQFFDEEEIEELAASIREVGLLQPIVVRRAPGSDDEDPRYELIMGERRTRAARAAGLETIPAIVRYTDDQDLLRDALLENLHRVQLNPLEEAAAYKALLEDFGCTHAELSKRIARSRSQISNTLRLMKLPALVQRRVAAGVLSAGHARALLGLPDVGAMERLAQRIVAEGISVRATEELVAMHDEPQVADEALPRPQRIRSTALPALSTRLSDAFETRVKVTRTAKKGKITIEFAGDEDLARIVDALAPGTSLAED</sequence>
<dbReference type="SMART" id="SM00470">
    <property type="entry name" value="ParB"/>
    <property type="match status" value="1"/>
</dbReference>
<evidence type="ECO:0000256" key="2">
    <source>
        <dbReference type="ARBA" id="ARBA00022829"/>
    </source>
</evidence>
<keyword evidence="2" id="KW-0159">Chromosome partition</keyword>
<accession>A0A7T7M9E4</accession>
<dbReference type="KEGG" id="awe:JG540_10165"/>
<dbReference type="SUPFAM" id="SSF109709">
    <property type="entry name" value="KorB DNA-binding domain-like"/>
    <property type="match status" value="1"/>
</dbReference>
<dbReference type="PANTHER" id="PTHR33375">
    <property type="entry name" value="CHROMOSOME-PARTITIONING PROTEIN PARB-RELATED"/>
    <property type="match status" value="1"/>
</dbReference>
<name>A0A7T7M9E4_9ACTO</name>
<proteinExistence type="inferred from homology"/>
<feature type="compositionally biased region" description="Basic and acidic residues" evidence="4">
    <location>
        <begin position="106"/>
        <end position="125"/>
    </location>
</feature>
<dbReference type="FunFam" id="3.90.1530.30:FF:000001">
    <property type="entry name" value="Chromosome partitioning protein ParB"/>
    <property type="match status" value="1"/>
</dbReference>
<feature type="compositionally biased region" description="Low complexity" evidence="4">
    <location>
        <begin position="151"/>
        <end position="172"/>
    </location>
</feature>
<dbReference type="InterPro" id="IPR050336">
    <property type="entry name" value="Chromosome_partition/occlusion"/>
</dbReference>
<dbReference type="GO" id="GO:0005694">
    <property type="term" value="C:chromosome"/>
    <property type="evidence" value="ECO:0007669"/>
    <property type="project" value="TreeGrafter"/>
</dbReference>
<evidence type="ECO:0000259" key="5">
    <source>
        <dbReference type="SMART" id="SM00470"/>
    </source>
</evidence>
<evidence type="ECO:0000256" key="4">
    <source>
        <dbReference type="SAM" id="MobiDB-lite"/>
    </source>
</evidence>
<reference evidence="6 7" key="1">
    <citation type="submission" date="2020-12" db="EMBL/GenBank/DDBJ databases">
        <authorList>
            <person name="Zhou J."/>
        </authorList>
    </citation>
    <scope>NUCLEOTIDE SEQUENCE [LARGE SCALE GENOMIC DNA]</scope>
    <source>
        <strain evidence="6 7">CCUG 61299</strain>
    </source>
</reference>
<organism evidence="6 7">
    <name type="scientific">Actinomyces weissii</name>
    <dbReference type="NCBI Taxonomy" id="675090"/>
    <lineage>
        <taxon>Bacteria</taxon>
        <taxon>Bacillati</taxon>
        <taxon>Actinomycetota</taxon>
        <taxon>Actinomycetes</taxon>
        <taxon>Actinomycetales</taxon>
        <taxon>Actinomycetaceae</taxon>
        <taxon>Actinomyces</taxon>
    </lineage>
</organism>
<dbReference type="GO" id="GO:0003677">
    <property type="term" value="F:DNA binding"/>
    <property type="evidence" value="ECO:0007669"/>
    <property type="project" value="UniProtKB-KW"/>
</dbReference>
<dbReference type="InterPro" id="IPR036086">
    <property type="entry name" value="ParB/Sulfiredoxin_sf"/>
</dbReference>
<dbReference type="PANTHER" id="PTHR33375:SF1">
    <property type="entry name" value="CHROMOSOME-PARTITIONING PROTEIN PARB-RELATED"/>
    <property type="match status" value="1"/>
</dbReference>
<feature type="domain" description="ParB-like N-terminal" evidence="5">
    <location>
        <begin position="205"/>
        <end position="300"/>
    </location>
</feature>